<organism evidence="7">
    <name type="scientific">Dichomitus squalens</name>
    <dbReference type="NCBI Taxonomy" id="114155"/>
    <lineage>
        <taxon>Eukaryota</taxon>
        <taxon>Fungi</taxon>
        <taxon>Dikarya</taxon>
        <taxon>Basidiomycota</taxon>
        <taxon>Agaricomycotina</taxon>
        <taxon>Agaricomycetes</taxon>
        <taxon>Polyporales</taxon>
        <taxon>Polyporaceae</taxon>
        <taxon>Dichomitus</taxon>
    </lineage>
</organism>
<evidence type="ECO:0000256" key="5">
    <source>
        <dbReference type="ARBA" id="ARBA00023136"/>
    </source>
</evidence>
<dbReference type="PANTHER" id="PTHR13353:SF5">
    <property type="entry name" value="TRANSMEMBRANE PROTEIN 19"/>
    <property type="match status" value="1"/>
</dbReference>
<evidence type="ECO:0000313" key="7">
    <source>
        <dbReference type="EMBL" id="TBU29261.1"/>
    </source>
</evidence>
<dbReference type="OrthoDB" id="30881at2759"/>
<sequence length="317" mass="33502">MRVQLPSLALSLASVLAWHGLRKRSLSPSGAAAAFAVGYTMMSVRLSTFGVALIVFYLTGSRATKVGKSLKKQLEEGHQDAGYRNAMQVVCNSLSAAIAALGWSALYDPHSWVAQALRSLGWDAGLGRHKVEFDIDRWCPLTPPVAASWSRALVFVTLGHFACCLGDTLASELGILSRSPPILITTLKRVPPGTNGGLSVVGTLASVGGGLFMGLTMAVTLIVQSTSCRAQWQHVLFSLVAWGTFAGGFGSLLDSLLGATLQRTRYVNTTKRIWTEEAGALDAKADVKVISGLDMLTNNQVNLLSSVATAVLLGSIA</sequence>
<dbReference type="GO" id="GO:0016020">
    <property type="term" value="C:membrane"/>
    <property type="evidence" value="ECO:0007669"/>
    <property type="project" value="UniProtKB-SubCell"/>
</dbReference>
<dbReference type="EMBL" id="ML143414">
    <property type="protein sequence ID" value="TBU29261.1"/>
    <property type="molecule type" value="Genomic_DNA"/>
</dbReference>
<keyword evidence="5 6" id="KW-0472">Membrane</keyword>
<feature type="transmembrane region" description="Helical" evidence="6">
    <location>
        <begin position="198"/>
        <end position="223"/>
    </location>
</feature>
<evidence type="ECO:0000256" key="2">
    <source>
        <dbReference type="ARBA" id="ARBA00009012"/>
    </source>
</evidence>
<reference evidence="7" key="1">
    <citation type="submission" date="2019-01" db="EMBL/GenBank/DDBJ databases">
        <title>Draft genome sequences of three monokaryotic isolates of the white-rot basidiomycete fungus Dichomitus squalens.</title>
        <authorList>
            <consortium name="DOE Joint Genome Institute"/>
            <person name="Lopez S.C."/>
            <person name="Andreopoulos B."/>
            <person name="Pangilinan J."/>
            <person name="Lipzen A."/>
            <person name="Riley R."/>
            <person name="Ahrendt S."/>
            <person name="Ng V."/>
            <person name="Barry K."/>
            <person name="Daum C."/>
            <person name="Grigoriev I.V."/>
            <person name="Hilden K.S."/>
            <person name="Makela M.R."/>
            <person name="de Vries R.P."/>
        </authorList>
    </citation>
    <scope>NUCLEOTIDE SEQUENCE [LARGE SCALE GENOMIC DNA]</scope>
    <source>
        <strain evidence="7">OM18370.1</strain>
    </source>
</reference>
<evidence type="ECO:0000256" key="1">
    <source>
        <dbReference type="ARBA" id="ARBA00004141"/>
    </source>
</evidence>
<keyword evidence="4 6" id="KW-1133">Transmembrane helix</keyword>
<protein>
    <submittedName>
        <fullName evidence="7">Integral membrane protein DUF92-domain-containing protein</fullName>
    </submittedName>
</protein>
<dbReference type="AlphaFoldDB" id="A0A4Q9MSF9"/>
<evidence type="ECO:0000256" key="3">
    <source>
        <dbReference type="ARBA" id="ARBA00022692"/>
    </source>
</evidence>
<feature type="transmembrane region" description="Helical" evidence="6">
    <location>
        <begin position="235"/>
        <end position="257"/>
    </location>
</feature>
<gene>
    <name evidence="7" type="ORF">BD311DRAFT_720778</name>
</gene>
<dbReference type="InterPro" id="IPR002794">
    <property type="entry name" value="DUF92_TMEM19"/>
</dbReference>
<proteinExistence type="inferred from homology"/>
<evidence type="ECO:0000256" key="4">
    <source>
        <dbReference type="ARBA" id="ARBA00022989"/>
    </source>
</evidence>
<keyword evidence="3 6" id="KW-0812">Transmembrane</keyword>
<name>A0A4Q9MSF9_9APHY</name>
<dbReference type="Pfam" id="PF01940">
    <property type="entry name" value="DUF92"/>
    <property type="match status" value="1"/>
</dbReference>
<feature type="transmembrane region" description="Helical" evidence="6">
    <location>
        <begin position="33"/>
        <end position="58"/>
    </location>
</feature>
<evidence type="ECO:0000256" key="6">
    <source>
        <dbReference type="SAM" id="Phobius"/>
    </source>
</evidence>
<comment type="similarity">
    <text evidence="2">Belongs to the TMEM19 family.</text>
</comment>
<comment type="subcellular location">
    <subcellularLocation>
        <location evidence="1">Membrane</location>
        <topology evidence="1">Multi-pass membrane protein</topology>
    </subcellularLocation>
</comment>
<dbReference type="Proteomes" id="UP000292957">
    <property type="component" value="Unassembled WGS sequence"/>
</dbReference>
<dbReference type="PANTHER" id="PTHR13353">
    <property type="entry name" value="TRANSMEMBRANE PROTEIN 19"/>
    <property type="match status" value="1"/>
</dbReference>
<accession>A0A4Q9MSF9</accession>